<dbReference type="NCBIfam" id="NF038260">
    <property type="entry name" value="ectoine_DoeB_2"/>
    <property type="match status" value="1"/>
</dbReference>
<dbReference type="Pfam" id="PF01546">
    <property type="entry name" value="Peptidase_M20"/>
    <property type="match status" value="1"/>
</dbReference>
<evidence type="ECO:0000259" key="3">
    <source>
        <dbReference type="Pfam" id="PF07687"/>
    </source>
</evidence>
<evidence type="ECO:0000313" key="4">
    <source>
        <dbReference type="EMBL" id="PHZ85214.1"/>
    </source>
</evidence>
<feature type="binding site" evidence="2">
    <location>
        <position position="138"/>
    </location>
    <ligand>
        <name>Mn(2+)</name>
        <dbReference type="ChEBI" id="CHEBI:29035"/>
        <label>2</label>
    </ligand>
</feature>
<proteinExistence type="predicted"/>
<dbReference type="Gene3D" id="3.30.70.360">
    <property type="match status" value="1"/>
</dbReference>
<keyword evidence="5" id="KW-1185">Reference proteome</keyword>
<gene>
    <name evidence="4" type="ORF">CRD36_07340</name>
</gene>
<dbReference type="InParanoid" id="A0A2G4YS97"/>
<dbReference type="InterPro" id="IPR036264">
    <property type="entry name" value="Bact_exopeptidase_dim_dom"/>
</dbReference>
<keyword evidence="2" id="KW-0464">Manganese</keyword>
<dbReference type="GO" id="GO:0046872">
    <property type="term" value="F:metal ion binding"/>
    <property type="evidence" value="ECO:0007669"/>
    <property type="project" value="UniProtKB-KW"/>
</dbReference>
<dbReference type="FunFam" id="3.30.70.360:FF:000001">
    <property type="entry name" value="N-acetyldiaminopimelate deacetylase"/>
    <property type="match status" value="1"/>
</dbReference>
<organism evidence="4 5">
    <name type="scientific">Paremcibacter congregatus</name>
    <dbReference type="NCBI Taxonomy" id="2043170"/>
    <lineage>
        <taxon>Bacteria</taxon>
        <taxon>Pseudomonadati</taxon>
        <taxon>Pseudomonadota</taxon>
        <taxon>Alphaproteobacteria</taxon>
        <taxon>Emcibacterales</taxon>
        <taxon>Emcibacteraceae</taxon>
        <taxon>Paremcibacter</taxon>
    </lineage>
</organism>
<keyword evidence="1" id="KW-0378">Hydrolase</keyword>
<dbReference type="PANTHER" id="PTHR11014:SF63">
    <property type="entry name" value="METALLOPEPTIDASE, PUTATIVE (AFU_ORTHOLOGUE AFUA_6G09600)-RELATED"/>
    <property type="match status" value="1"/>
</dbReference>
<keyword evidence="2" id="KW-0479">Metal-binding</keyword>
<dbReference type="InterPro" id="IPR002933">
    <property type="entry name" value="Peptidase_M20"/>
</dbReference>
<dbReference type="Pfam" id="PF07687">
    <property type="entry name" value="M20_dimer"/>
    <property type="match status" value="1"/>
</dbReference>
<dbReference type="SUPFAM" id="SSF53187">
    <property type="entry name" value="Zn-dependent exopeptidases"/>
    <property type="match status" value="1"/>
</dbReference>
<accession>A0A2G4YS97</accession>
<feature type="binding site" evidence="2">
    <location>
        <position position="104"/>
    </location>
    <ligand>
        <name>Mn(2+)</name>
        <dbReference type="ChEBI" id="CHEBI:29035"/>
        <label>2</label>
    </ligand>
</feature>
<dbReference type="RefSeq" id="WP_099472102.1">
    <property type="nucleotide sequence ID" value="NZ_CP041025.1"/>
</dbReference>
<dbReference type="GO" id="GO:0019877">
    <property type="term" value="P:diaminopimelate biosynthetic process"/>
    <property type="evidence" value="ECO:0007669"/>
    <property type="project" value="UniProtKB-ARBA"/>
</dbReference>
<dbReference type="FunCoup" id="A0A2G4YS97">
    <property type="interactions" value="327"/>
</dbReference>
<evidence type="ECO:0000313" key="5">
    <source>
        <dbReference type="Proteomes" id="UP000229730"/>
    </source>
</evidence>
<comment type="cofactor">
    <cofactor evidence="2">
        <name>Mn(2+)</name>
        <dbReference type="ChEBI" id="CHEBI:29035"/>
    </cofactor>
    <text evidence="2">The Mn(2+) ion enhances activity.</text>
</comment>
<protein>
    <submittedName>
        <fullName evidence="4">Peptidase M20</fullName>
    </submittedName>
</protein>
<dbReference type="Proteomes" id="UP000229730">
    <property type="component" value="Unassembled WGS sequence"/>
</dbReference>
<dbReference type="InterPro" id="IPR017439">
    <property type="entry name" value="Amidohydrolase"/>
</dbReference>
<dbReference type="OrthoDB" id="9777385at2"/>
<dbReference type="PIRSF" id="PIRSF005962">
    <property type="entry name" value="Pept_M20D_amidohydro"/>
    <property type="match status" value="1"/>
</dbReference>
<dbReference type="SUPFAM" id="SSF55031">
    <property type="entry name" value="Bacterial exopeptidase dimerisation domain"/>
    <property type="match status" value="1"/>
</dbReference>
<comment type="caution">
    <text evidence="4">The sequence shown here is derived from an EMBL/GenBank/DDBJ whole genome shotgun (WGS) entry which is preliminary data.</text>
</comment>
<reference evidence="4 5" key="1">
    <citation type="submission" date="2017-10" db="EMBL/GenBank/DDBJ databases">
        <title>Frigbacter circumglobatus gen. nov. sp. nov., isolated from sediment cultured in situ.</title>
        <authorList>
            <person name="Zhao Z."/>
        </authorList>
    </citation>
    <scope>NUCLEOTIDE SEQUENCE [LARGE SCALE GENOMIC DNA]</scope>
    <source>
        <strain evidence="4 5">ZYL</strain>
    </source>
</reference>
<name>A0A2G4YS97_9PROT</name>
<dbReference type="InterPro" id="IPR011650">
    <property type="entry name" value="Peptidase_M20_dimer"/>
</dbReference>
<dbReference type="AlphaFoldDB" id="A0A2G4YS97"/>
<evidence type="ECO:0000256" key="2">
    <source>
        <dbReference type="PIRSR" id="PIRSR005962-1"/>
    </source>
</evidence>
<sequence length="393" mass="41947">MLQSQKPEWEDIVRSVVDLRHSLHRRPELPWAEVTTADTIRTHLTAANISWRDCAGTGTVATLAANASGRHIALRCDIDALPLSEKSGVAWTSEVDGCMHACGHDGHTATLMATALWLKSHEDALPGPVTLLFQPAEEGGHGAREMIKDGALSGVDMIFGWHNWPAIAFGKAVCPDGAVMSANGTFGITVQGQGGHASQPEICRDPVLAAAAITLALQQIVARRLPPQQSAVLSVTSILAPSGDTVIPDTAQIGGSFRLSDNRLRKTMEDLIIQTAQDTARTYGVTADIDMRPRYGATVNNAGAAATMRRALAEEFGQGWKSDDTLVPIMASEDFSYYLDEIPGAYALIGADNGGRHGDAPCHSALYDFNDALIPAVARVYLRLAAAPLPKER</sequence>
<feature type="domain" description="Peptidase M20 dimerisation" evidence="3">
    <location>
        <begin position="185"/>
        <end position="281"/>
    </location>
</feature>
<feature type="binding site" evidence="2">
    <location>
        <position position="102"/>
    </location>
    <ligand>
        <name>Mn(2+)</name>
        <dbReference type="ChEBI" id="CHEBI:29035"/>
        <label>2</label>
    </ligand>
</feature>
<evidence type="ECO:0000256" key="1">
    <source>
        <dbReference type="ARBA" id="ARBA00022801"/>
    </source>
</evidence>
<feature type="binding site" evidence="2">
    <location>
        <position position="162"/>
    </location>
    <ligand>
        <name>Mn(2+)</name>
        <dbReference type="ChEBI" id="CHEBI:29035"/>
        <label>2</label>
    </ligand>
</feature>
<dbReference type="NCBIfam" id="TIGR01891">
    <property type="entry name" value="amidohydrolases"/>
    <property type="match status" value="1"/>
</dbReference>
<dbReference type="Gene3D" id="3.40.630.10">
    <property type="entry name" value="Zn peptidases"/>
    <property type="match status" value="1"/>
</dbReference>
<dbReference type="PANTHER" id="PTHR11014">
    <property type="entry name" value="PEPTIDASE M20 FAMILY MEMBER"/>
    <property type="match status" value="1"/>
</dbReference>
<dbReference type="GO" id="GO:0050118">
    <property type="term" value="F:N-acetyldiaminopimelate deacetylase activity"/>
    <property type="evidence" value="ECO:0007669"/>
    <property type="project" value="UniProtKB-ARBA"/>
</dbReference>
<feature type="binding site" evidence="2">
    <location>
        <position position="363"/>
    </location>
    <ligand>
        <name>Mn(2+)</name>
        <dbReference type="ChEBI" id="CHEBI:29035"/>
        <label>2</label>
    </ligand>
</feature>
<dbReference type="EMBL" id="PDEM01000016">
    <property type="protein sequence ID" value="PHZ85214.1"/>
    <property type="molecule type" value="Genomic_DNA"/>
</dbReference>